<keyword evidence="2" id="KW-0012">Acyltransferase</keyword>
<dbReference type="AlphaFoldDB" id="A0A941AT43"/>
<feature type="domain" description="N-acetyltransferase" evidence="1">
    <location>
        <begin position="14"/>
        <end position="144"/>
    </location>
</feature>
<dbReference type="Gene3D" id="3.40.630.30">
    <property type="match status" value="1"/>
</dbReference>
<dbReference type="SUPFAM" id="SSF55729">
    <property type="entry name" value="Acyl-CoA N-acyltransferases (Nat)"/>
    <property type="match status" value="1"/>
</dbReference>
<evidence type="ECO:0000259" key="1">
    <source>
        <dbReference type="PROSITE" id="PS51186"/>
    </source>
</evidence>
<dbReference type="EMBL" id="JAGKSQ010000002">
    <property type="protein sequence ID" value="MBP3950849.1"/>
    <property type="molecule type" value="Genomic_DNA"/>
</dbReference>
<dbReference type="Proteomes" id="UP000678228">
    <property type="component" value="Unassembled WGS sequence"/>
</dbReference>
<reference evidence="2" key="1">
    <citation type="submission" date="2021-03" db="EMBL/GenBank/DDBJ databases">
        <title>Bacillus suaedae sp. nov., isolated from Suaeda aralocaspica.</title>
        <authorList>
            <person name="Lei R.F.R."/>
        </authorList>
    </citation>
    <scope>NUCLEOTIDE SEQUENCE</scope>
    <source>
        <strain evidence="2">YZJH907-2</strain>
    </source>
</reference>
<gene>
    <name evidence="2" type="ORF">J7W16_06845</name>
</gene>
<dbReference type="PROSITE" id="PS51186">
    <property type="entry name" value="GNAT"/>
    <property type="match status" value="1"/>
</dbReference>
<comment type="caution">
    <text evidence="2">The sequence shown here is derived from an EMBL/GenBank/DDBJ whole genome shotgun (WGS) entry which is preliminary data.</text>
</comment>
<keyword evidence="2" id="KW-0808">Transferase</keyword>
<name>A0A941AT43_9BACI</name>
<sequence>MNSLKLISDYKNNIVYRESFNDLAKQVFGLDFQPWYKRGYWNDLYICHSFLDKEKIVANVSTTMMNLVIDGKDVSAIQIGTVMTDPTYRKKGLSTALLNHVLKKFEKEVELIFLFANRSVLDFYPKFGLVELPECEYTYEFDRPSGFTPRDITKLEPLQDNEHLSIIFNIYSKKVCRPQLDAKDTEGLLAFYCLLVFHDAVYYIEELNVILIFKIENNVLQLYEVISEKPLLFEELIAFIPGIFNEISFYFIPDFDDINVCIKPKIKGIDDVLFVKMNKSVFPNEILFPITTHA</sequence>
<dbReference type="GO" id="GO:0016747">
    <property type="term" value="F:acyltransferase activity, transferring groups other than amino-acyl groups"/>
    <property type="evidence" value="ECO:0007669"/>
    <property type="project" value="InterPro"/>
</dbReference>
<proteinExistence type="predicted"/>
<evidence type="ECO:0000313" key="2">
    <source>
        <dbReference type="EMBL" id="MBP3950849.1"/>
    </source>
</evidence>
<evidence type="ECO:0000313" key="3">
    <source>
        <dbReference type="Proteomes" id="UP000678228"/>
    </source>
</evidence>
<dbReference type="InterPro" id="IPR000182">
    <property type="entry name" value="GNAT_dom"/>
</dbReference>
<dbReference type="InterPro" id="IPR016181">
    <property type="entry name" value="Acyl_CoA_acyltransferase"/>
</dbReference>
<dbReference type="Pfam" id="PF13527">
    <property type="entry name" value="Acetyltransf_9"/>
    <property type="match status" value="1"/>
</dbReference>
<dbReference type="CDD" id="cd04301">
    <property type="entry name" value="NAT_SF"/>
    <property type="match status" value="1"/>
</dbReference>
<accession>A0A941AT43</accession>
<protein>
    <submittedName>
        <fullName evidence="2">GNAT family N-acetyltransferase</fullName>
        <ecNumber evidence="2">2.3.1.-</ecNumber>
    </submittedName>
</protein>
<dbReference type="RefSeq" id="WP_210596523.1">
    <property type="nucleotide sequence ID" value="NZ_JAGKSQ010000002.1"/>
</dbReference>
<organism evidence="2 3">
    <name type="scientific">Halalkalibacter suaedae</name>
    <dbReference type="NCBI Taxonomy" id="2822140"/>
    <lineage>
        <taxon>Bacteria</taxon>
        <taxon>Bacillati</taxon>
        <taxon>Bacillota</taxon>
        <taxon>Bacilli</taxon>
        <taxon>Bacillales</taxon>
        <taxon>Bacillaceae</taxon>
        <taxon>Halalkalibacter</taxon>
    </lineage>
</organism>
<dbReference type="EC" id="2.3.1.-" evidence="2"/>
<keyword evidence="3" id="KW-1185">Reference proteome</keyword>